<feature type="domain" description="Tlde1" evidence="2">
    <location>
        <begin position="293"/>
        <end position="399"/>
    </location>
</feature>
<accession>A0A9W6MX34</accession>
<dbReference type="Proteomes" id="UP001143372">
    <property type="component" value="Unassembled WGS sequence"/>
</dbReference>
<dbReference type="InterPro" id="IPR021225">
    <property type="entry name" value="Tlde1_dom"/>
</dbReference>
<dbReference type="AlphaFoldDB" id="A0A9W6MX34"/>
<feature type="compositionally biased region" description="Low complexity" evidence="1">
    <location>
        <begin position="171"/>
        <end position="185"/>
    </location>
</feature>
<evidence type="ECO:0000313" key="4">
    <source>
        <dbReference type="Proteomes" id="UP001143372"/>
    </source>
</evidence>
<feature type="region of interest" description="Disordered" evidence="1">
    <location>
        <begin position="163"/>
        <end position="185"/>
    </location>
</feature>
<feature type="region of interest" description="Disordered" evidence="1">
    <location>
        <begin position="297"/>
        <end position="320"/>
    </location>
</feature>
<feature type="compositionally biased region" description="Basic and acidic residues" evidence="1">
    <location>
        <begin position="297"/>
        <end position="315"/>
    </location>
</feature>
<protein>
    <recommendedName>
        <fullName evidence="2">Tlde1 domain-containing protein</fullName>
    </recommendedName>
</protein>
<evidence type="ECO:0000256" key="1">
    <source>
        <dbReference type="SAM" id="MobiDB-lite"/>
    </source>
</evidence>
<dbReference type="Pfam" id="PF10908">
    <property type="entry name" value="Tlde1_dom"/>
    <property type="match status" value="1"/>
</dbReference>
<reference evidence="3" key="1">
    <citation type="journal article" date="2014" name="Int. J. Syst. Evol. Microbiol.">
        <title>Complete genome sequence of Corynebacterium casei LMG S-19264T (=DSM 44701T), isolated from a smear-ripened cheese.</title>
        <authorList>
            <consortium name="US DOE Joint Genome Institute (JGI-PGF)"/>
            <person name="Walter F."/>
            <person name="Albersmeier A."/>
            <person name="Kalinowski J."/>
            <person name="Ruckert C."/>
        </authorList>
    </citation>
    <scope>NUCLEOTIDE SEQUENCE</scope>
    <source>
        <strain evidence="3">VKM B-2347</strain>
    </source>
</reference>
<keyword evidence="4" id="KW-1185">Reference proteome</keyword>
<comment type="caution">
    <text evidence="3">The sequence shown here is derived from an EMBL/GenBank/DDBJ whole genome shotgun (WGS) entry which is preliminary data.</text>
</comment>
<name>A0A9W6MX34_9HYPH</name>
<evidence type="ECO:0000259" key="2">
    <source>
        <dbReference type="Pfam" id="PF10908"/>
    </source>
</evidence>
<proteinExistence type="predicted"/>
<sequence length="410" mass="43062">MSVSVRVARRGRLFRRGAVLFLTAGASVTASLSVMSIAASGLATLATNRPGVLDDWREPPFQKDAALRAAQRGAALASLFAEYDAAFGASDVAGLGDRLAALGAKLRGAEPMVVASGNASTVASATPRSERAAVPTPRVIAIPDEVELAGSIPQPSVIRLASLEDTPQPSPGGAPAEVSAAPADVSAEAAPAPVVPLPPLRPADLTRMAQVRELARSPASPLRLDAAAPAPRPARPIALAYAPSPEAEGGRGAGDFLRNLLSPGDVARPLGGHGGVAVYDIESATVRLPDGERLEAHSGLGHRQDDASYVREKNRGPTPPNIYDLRMREARFHGAEAIRLLPRDQKKVFNRDGLLAHPYMYVGGGDRSQSNGCVVFRNYDRFLRAFKAGQIARLIVVPSMRELPTYLAAL</sequence>
<evidence type="ECO:0000313" key="3">
    <source>
        <dbReference type="EMBL" id="GLK69462.1"/>
    </source>
</evidence>
<gene>
    <name evidence="3" type="ORF">GCM10008179_31000</name>
</gene>
<dbReference type="RefSeq" id="WP_271169685.1">
    <property type="nucleotide sequence ID" value="NZ_BSFI01000022.1"/>
</dbReference>
<reference evidence="3" key="2">
    <citation type="submission" date="2023-01" db="EMBL/GenBank/DDBJ databases">
        <authorList>
            <person name="Sun Q."/>
            <person name="Evtushenko L."/>
        </authorList>
    </citation>
    <scope>NUCLEOTIDE SEQUENCE</scope>
    <source>
        <strain evidence="3">VKM B-2347</strain>
    </source>
</reference>
<dbReference type="EMBL" id="BSFI01000022">
    <property type="protein sequence ID" value="GLK69462.1"/>
    <property type="molecule type" value="Genomic_DNA"/>
</dbReference>
<organism evidence="3 4">
    <name type="scientific">Hansschlegelia plantiphila</name>
    <dbReference type="NCBI Taxonomy" id="374655"/>
    <lineage>
        <taxon>Bacteria</taxon>
        <taxon>Pseudomonadati</taxon>
        <taxon>Pseudomonadota</taxon>
        <taxon>Alphaproteobacteria</taxon>
        <taxon>Hyphomicrobiales</taxon>
        <taxon>Methylopilaceae</taxon>
        <taxon>Hansschlegelia</taxon>
    </lineage>
</organism>